<dbReference type="PANTHER" id="PTHR43669:SF3">
    <property type="entry name" value="ALCOHOL DEHYDROGENASE, PUTATIVE (AFU_ORTHOLOGUE AFUA_3G03445)-RELATED"/>
    <property type="match status" value="1"/>
</dbReference>
<keyword evidence="4" id="KW-1185">Reference proteome</keyword>
<dbReference type="RefSeq" id="WP_161861404.1">
    <property type="nucleotide sequence ID" value="NZ_CP046620.1"/>
</dbReference>
<accession>A0A6P1SWM2</accession>
<evidence type="ECO:0000256" key="1">
    <source>
        <dbReference type="ARBA" id="ARBA00006484"/>
    </source>
</evidence>
<name>A0A6P1SWM2_9RHOB</name>
<evidence type="ECO:0000256" key="2">
    <source>
        <dbReference type="ARBA" id="ARBA00023002"/>
    </source>
</evidence>
<dbReference type="EMBL" id="CP046620">
    <property type="protein sequence ID" value="QHQ34838.1"/>
    <property type="molecule type" value="Genomic_DNA"/>
</dbReference>
<dbReference type="InterPro" id="IPR002347">
    <property type="entry name" value="SDR_fam"/>
</dbReference>
<evidence type="ECO:0000313" key="4">
    <source>
        <dbReference type="Proteomes" id="UP000464495"/>
    </source>
</evidence>
<organism evidence="3 4">
    <name type="scientific">Algicella marina</name>
    <dbReference type="NCBI Taxonomy" id="2683284"/>
    <lineage>
        <taxon>Bacteria</taxon>
        <taxon>Pseudomonadati</taxon>
        <taxon>Pseudomonadota</taxon>
        <taxon>Alphaproteobacteria</taxon>
        <taxon>Rhodobacterales</taxon>
        <taxon>Paracoccaceae</taxon>
        <taxon>Algicella</taxon>
    </lineage>
</organism>
<gene>
    <name evidence="3" type="ORF">GO499_06305</name>
</gene>
<dbReference type="PRINTS" id="PR00081">
    <property type="entry name" value="GDHRDH"/>
</dbReference>
<dbReference type="SUPFAM" id="SSF51735">
    <property type="entry name" value="NAD(P)-binding Rossmann-fold domains"/>
    <property type="match status" value="1"/>
</dbReference>
<dbReference type="InterPro" id="IPR036291">
    <property type="entry name" value="NAD(P)-bd_dom_sf"/>
</dbReference>
<protein>
    <submittedName>
        <fullName evidence="3">SDR family NAD(P)-dependent oxidoreductase</fullName>
    </submittedName>
</protein>
<proteinExistence type="inferred from homology"/>
<dbReference type="GO" id="GO:0016491">
    <property type="term" value="F:oxidoreductase activity"/>
    <property type="evidence" value="ECO:0007669"/>
    <property type="project" value="UniProtKB-KW"/>
</dbReference>
<dbReference type="PANTHER" id="PTHR43669">
    <property type="entry name" value="5-KETO-D-GLUCONATE 5-REDUCTASE"/>
    <property type="match status" value="1"/>
</dbReference>
<dbReference type="Proteomes" id="UP000464495">
    <property type="component" value="Chromosome"/>
</dbReference>
<reference evidence="3 4" key="1">
    <citation type="submission" date="2019-12" db="EMBL/GenBank/DDBJ databases">
        <title>Complete genome sequence of Algicella marina strain 9Alg 56(T) isolated from the red alga Tichocarpus crinitus.</title>
        <authorList>
            <person name="Kim S.-G."/>
            <person name="Nedashkovskaya O.I."/>
        </authorList>
    </citation>
    <scope>NUCLEOTIDE SEQUENCE [LARGE SCALE GENOMIC DNA]</scope>
    <source>
        <strain evidence="3 4">9Alg 56</strain>
    </source>
</reference>
<dbReference type="CDD" id="cd05233">
    <property type="entry name" value="SDR_c"/>
    <property type="match status" value="1"/>
</dbReference>
<comment type="similarity">
    <text evidence="1">Belongs to the short-chain dehydrogenases/reductases (SDR) family.</text>
</comment>
<dbReference type="KEGG" id="amaq:GO499_06305"/>
<evidence type="ECO:0000313" key="3">
    <source>
        <dbReference type="EMBL" id="QHQ34838.1"/>
    </source>
</evidence>
<dbReference type="AlphaFoldDB" id="A0A6P1SWM2"/>
<dbReference type="Pfam" id="PF00106">
    <property type="entry name" value="adh_short"/>
    <property type="match status" value="1"/>
</dbReference>
<sequence>MTELQGRIALVTGASRGLGYATAMELARGGAHIIAVARTVGGLEDLADSVDSAGGSSTLVPLDITDDGGVQRMCLAIHERWGGCDFWVHTAIQDSPLSSAASIAPKDLDKAVAANVTAASRLIRMVTPLLVAKGGTAVYCRDDNAVGKFSGSYGATKAAQTSLFESWSAETSQTGPRVVSFSPNPMPTALRARFYPGENPALLSPASDEAKRLLATVMV</sequence>
<keyword evidence="2" id="KW-0560">Oxidoreductase</keyword>
<dbReference type="Gene3D" id="3.40.50.720">
    <property type="entry name" value="NAD(P)-binding Rossmann-like Domain"/>
    <property type="match status" value="1"/>
</dbReference>